<keyword evidence="6" id="KW-0963">Cytoplasm</keyword>
<dbReference type="PANTHER" id="PTHR30001:SF1">
    <property type="entry name" value="RIBONUCLEASE E_G-LIKE PROTEIN, CHLOROPLASTIC"/>
    <property type="match status" value="1"/>
</dbReference>
<evidence type="ECO:0000256" key="1">
    <source>
        <dbReference type="ARBA" id="ARBA00001946"/>
    </source>
</evidence>
<evidence type="ECO:0000256" key="6">
    <source>
        <dbReference type="ARBA" id="ARBA00022490"/>
    </source>
</evidence>
<keyword evidence="5" id="KW-1003">Cell membrane</keyword>
<keyword evidence="9" id="KW-0819">tRNA processing</keyword>
<keyword evidence="12" id="KW-0699">rRNA-binding</keyword>
<evidence type="ECO:0000259" key="19">
    <source>
        <dbReference type="PROSITE" id="PS50126"/>
    </source>
</evidence>
<proteinExistence type="inferred from homology"/>
<feature type="domain" description="S1 motif" evidence="19">
    <location>
        <begin position="42"/>
        <end position="122"/>
    </location>
</feature>
<evidence type="ECO:0000256" key="14">
    <source>
        <dbReference type="ARBA" id="ARBA00022801"/>
    </source>
</evidence>
<feature type="region of interest" description="Disordered" evidence="18">
    <location>
        <begin position="489"/>
        <end position="525"/>
    </location>
</feature>
<keyword evidence="13" id="KW-0255">Endonuclease</keyword>
<keyword evidence="10" id="KW-0540">Nuclease</keyword>
<dbReference type="Pfam" id="PF00575">
    <property type="entry name" value="S1"/>
    <property type="match status" value="1"/>
</dbReference>
<dbReference type="GO" id="GO:0004519">
    <property type="term" value="F:endonuclease activity"/>
    <property type="evidence" value="ECO:0007669"/>
    <property type="project" value="UniProtKB-KW"/>
</dbReference>
<dbReference type="GO" id="GO:0005737">
    <property type="term" value="C:cytoplasm"/>
    <property type="evidence" value="ECO:0007669"/>
    <property type="project" value="UniProtKB-SubCell"/>
</dbReference>
<evidence type="ECO:0000256" key="2">
    <source>
        <dbReference type="ARBA" id="ARBA00004496"/>
    </source>
</evidence>
<dbReference type="GO" id="GO:0019843">
    <property type="term" value="F:rRNA binding"/>
    <property type="evidence" value="ECO:0007669"/>
    <property type="project" value="UniProtKB-KW"/>
</dbReference>
<reference evidence="20" key="1">
    <citation type="journal article" date="2020" name="mSystems">
        <title>Genome- and Community-Level Interaction Insights into Carbon Utilization and Element Cycling Functions of Hydrothermarchaeota in Hydrothermal Sediment.</title>
        <authorList>
            <person name="Zhou Z."/>
            <person name="Liu Y."/>
            <person name="Xu W."/>
            <person name="Pan J."/>
            <person name="Luo Z.H."/>
            <person name="Li M."/>
        </authorList>
    </citation>
    <scope>NUCLEOTIDE SEQUENCE [LARGE SCALE GENOMIC DNA]</scope>
    <source>
        <strain evidence="20">SpSt-548</strain>
    </source>
</reference>
<dbReference type="SUPFAM" id="SSF50249">
    <property type="entry name" value="Nucleic acid-binding proteins"/>
    <property type="match status" value="1"/>
</dbReference>
<keyword evidence="16" id="KW-0694">RNA-binding</keyword>
<evidence type="ECO:0000256" key="17">
    <source>
        <dbReference type="ARBA" id="ARBA00023136"/>
    </source>
</evidence>
<dbReference type="InterPro" id="IPR048583">
    <property type="entry name" value="RNase_E_G_thioredoxin-like"/>
</dbReference>
<name>A0A7V4LCK4_9BACT</name>
<comment type="cofactor">
    <cofactor evidence="1">
        <name>Mg(2+)</name>
        <dbReference type="ChEBI" id="CHEBI:18420"/>
    </cofactor>
</comment>
<dbReference type="AlphaFoldDB" id="A0A7V4LCK4"/>
<dbReference type="InterPro" id="IPR003029">
    <property type="entry name" value="S1_domain"/>
</dbReference>
<keyword evidence="17" id="KW-0472">Membrane</keyword>
<accession>A0A7V4LCK4</accession>
<dbReference type="GO" id="GO:0008033">
    <property type="term" value="P:tRNA processing"/>
    <property type="evidence" value="ECO:0007669"/>
    <property type="project" value="UniProtKB-KW"/>
</dbReference>
<dbReference type="Pfam" id="PF10150">
    <property type="entry name" value="RNase_E_G"/>
    <property type="match status" value="1"/>
</dbReference>
<dbReference type="GO" id="GO:0046872">
    <property type="term" value="F:metal ion binding"/>
    <property type="evidence" value="ECO:0007669"/>
    <property type="project" value="UniProtKB-KW"/>
</dbReference>
<dbReference type="EMBL" id="DSXI01000153">
    <property type="protein sequence ID" value="HGS04637.1"/>
    <property type="molecule type" value="Genomic_DNA"/>
</dbReference>
<evidence type="ECO:0000256" key="11">
    <source>
        <dbReference type="ARBA" id="ARBA00022723"/>
    </source>
</evidence>
<evidence type="ECO:0000256" key="9">
    <source>
        <dbReference type="ARBA" id="ARBA00022694"/>
    </source>
</evidence>
<evidence type="ECO:0000256" key="13">
    <source>
        <dbReference type="ARBA" id="ARBA00022759"/>
    </source>
</evidence>
<dbReference type="SMART" id="SM00316">
    <property type="entry name" value="S1"/>
    <property type="match status" value="1"/>
</dbReference>
<keyword evidence="14" id="KW-0378">Hydrolase</keyword>
<dbReference type="GO" id="GO:0004540">
    <property type="term" value="F:RNA nuclease activity"/>
    <property type="evidence" value="ECO:0007669"/>
    <property type="project" value="InterPro"/>
</dbReference>
<dbReference type="Gene3D" id="3.40.1260.20">
    <property type="entry name" value="Ribonuclease E, catalytic domain"/>
    <property type="match status" value="1"/>
</dbReference>
<evidence type="ECO:0000256" key="5">
    <source>
        <dbReference type="ARBA" id="ARBA00022475"/>
    </source>
</evidence>
<evidence type="ECO:0000256" key="12">
    <source>
        <dbReference type="ARBA" id="ARBA00022730"/>
    </source>
</evidence>
<evidence type="ECO:0000256" key="8">
    <source>
        <dbReference type="ARBA" id="ARBA00022552"/>
    </source>
</evidence>
<comment type="subcellular location">
    <subcellularLocation>
        <location evidence="2">Cytoplasm</location>
    </subcellularLocation>
</comment>
<comment type="caution">
    <text evidence="20">The sequence shown here is derived from an EMBL/GenBank/DDBJ whole genome shotgun (WGS) entry which is preliminary data.</text>
</comment>
<evidence type="ECO:0000256" key="4">
    <source>
        <dbReference type="ARBA" id="ARBA00017719"/>
    </source>
</evidence>
<keyword evidence="15" id="KW-0460">Magnesium</keyword>
<evidence type="ECO:0000256" key="10">
    <source>
        <dbReference type="ARBA" id="ARBA00022722"/>
    </source>
</evidence>
<dbReference type="GO" id="GO:0006364">
    <property type="term" value="P:rRNA processing"/>
    <property type="evidence" value="ECO:0007669"/>
    <property type="project" value="UniProtKB-KW"/>
</dbReference>
<dbReference type="InterPro" id="IPR004659">
    <property type="entry name" value="RNase_E/G"/>
</dbReference>
<dbReference type="InterPro" id="IPR012340">
    <property type="entry name" value="NA-bd_OB-fold"/>
</dbReference>
<feature type="compositionally biased region" description="Basic and acidic residues" evidence="18">
    <location>
        <begin position="489"/>
        <end position="516"/>
    </location>
</feature>
<evidence type="ECO:0000256" key="7">
    <source>
        <dbReference type="ARBA" id="ARBA00022519"/>
    </source>
</evidence>
<dbReference type="NCBIfam" id="TIGR00757">
    <property type="entry name" value="RNaseEG"/>
    <property type="match status" value="1"/>
</dbReference>
<dbReference type="GO" id="GO:0016787">
    <property type="term" value="F:hydrolase activity"/>
    <property type="evidence" value="ECO:0007669"/>
    <property type="project" value="UniProtKB-KW"/>
</dbReference>
<keyword evidence="11" id="KW-0479">Metal-binding</keyword>
<evidence type="ECO:0000256" key="18">
    <source>
        <dbReference type="SAM" id="MobiDB-lite"/>
    </source>
</evidence>
<keyword evidence="8" id="KW-0698">rRNA processing</keyword>
<keyword evidence="7" id="KW-0997">Cell inner membrane</keyword>
<evidence type="ECO:0000313" key="20">
    <source>
        <dbReference type="EMBL" id="HGS04637.1"/>
    </source>
</evidence>
<evidence type="ECO:0000256" key="3">
    <source>
        <dbReference type="ARBA" id="ARBA00005663"/>
    </source>
</evidence>
<evidence type="ECO:0000256" key="15">
    <source>
        <dbReference type="ARBA" id="ARBA00022842"/>
    </source>
</evidence>
<protein>
    <recommendedName>
        <fullName evidence="4">Ribonuclease G</fullName>
    </recommendedName>
</protein>
<dbReference type="Pfam" id="PF20833">
    <property type="entry name" value="RNase_E_G_Thio"/>
    <property type="match status" value="1"/>
</dbReference>
<sequence length="525" mass="59276">MSPARKMLVNAADPEEFRVAILEEGLLTEFALETASREQTKGNIYKGAVVNVEPSLQAAFVNYGGNRHGFLPLSEVHPDYYQDKVKDRSKVRIQQALKKGQELIVQVIKEESATKGAYLSTYVSLPGRYLVLLVKQSHLGISRKIEKEEERQRLKELAQKLGVPPEMGIIIRTVGEEGRQRTLSKDLNYLLKLWEDIQKEAREPAPRLLYKDLDVITRTVRDYLSSEVKTILVDDREVHHQLKNFLRLVAPQQVRALKLYQDKLPLFVRYQIEDQIERLYAERVPLKSGGSLVINPTEALVSIDVNSGRCLGQVNLEETAFKTNVEAAEEIARQLRLRDLGGLVVIDFIDMKDKKHIKEVEQALKQALKKDKARVTVGHISKFGLLELSRQRLRPTPETSTYTLCTACHGKGRVKSATALGLGLLRQMALQLGQTPLKEVRAVLPPEVANFLLNQKRKDLLTLEEQYQVKIMLTAQPGLSPEDIQVEYLKPEAGEQGARGEAKEARRAQQVDEIRPGKVSPPLTP</sequence>
<dbReference type="Gene3D" id="2.40.50.140">
    <property type="entry name" value="Nucleic acid-binding proteins"/>
    <property type="match status" value="1"/>
</dbReference>
<comment type="similarity">
    <text evidence="3">Belongs to the RNase E/G family. RNase G subfamily.</text>
</comment>
<dbReference type="PANTHER" id="PTHR30001">
    <property type="entry name" value="RIBONUCLEASE"/>
    <property type="match status" value="1"/>
</dbReference>
<dbReference type="PROSITE" id="PS50126">
    <property type="entry name" value="S1"/>
    <property type="match status" value="1"/>
</dbReference>
<organism evidence="20">
    <name type="scientific">Desulfobacca acetoxidans</name>
    <dbReference type="NCBI Taxonomy" id="60893"/>
    <lineage>
        <taxon>Bacteria</taxon>
        <taxon>Pseudomonadati</taxon>
        <taxon>Thermodesulfobacteriota</taxon>
        <taxon>Desulfobaccia</taxon>
        <taxon>Desulfobaccales</taxon>
        <taxon>Desulfobaccaceae</taxon>
        <taxon>Desulfobacca</taxon>
    </lineage>
</organism>
<dbReference type="InterPro" id="IPR019307">
    <property type="entry name" value="RNA-bd_AU-1/RNase_E/G"/>
</dbReference>
<gene>
    <name evidence="20" type="ORF">ENT08_02690</name>
</gene>
<dbReference type="CDD" id="cd04453">
    <property type="entry name" value="S1_RNase_E"/>
    <property type="match status" value="1"/>
</dbReference>
<evidence type="ECO:0000256" key="16">
    <source>
        <dbReference type="ARBA" id="ARBA00022884"/>
    </source>
</evidence>